<dbReference type="InParanoid" id="A0A0H2RQQ2"/>
<gene>
    <name evidence="1" type="ORF">SCHPADRAFT_945528</name>
</gene>
<reference evidence="1 2" key="1">
    <citation type="submission" date="2015-04" db="EMBL/GenBank/DDBJ databases">
        <title>Complete genome sequence of Schizopora paradoxa KUC8140, a cosmopolitan wood degrader in East Asia.</title>
        <authorList>
            <consortium name="DOE Joint Genome Institute"/>
            <person name="Min B."/>
            <person name="Park H."/>
            <person name="Jang Y."/>
            <person name="Kim J.-J."/>
            <person name="Kim K.H."/>
            <person name="Pangilinan J."/>
            <person name="Lipzen A."/>
            <person name="Riley R."/>
            <person name="Grigoriev I.V."/>
            <person name="Spatafora J.W."/>
            <person name="Choi I.-G."/>
        </authorList>
    </citation>
    <scope>NUCLEOTIDE SEQUENCE [LARGE SCALE GENOMIC DNA]</scope>
    <source>
        <strain evidence="1 2">KUC8140</strain>
    </source>
</reference>
<organism evidence="1 2">
    <name type="scientific">Schizopora paradoxa</name>
    <dbReference type="NCBI Taxonomy" id="27342"/>
    <lineage>
        <taxon>Eukaryota</taxon>
        <taxon>Fungi</taxon>
        <taxon>Dikarya</taxon>
        <taxon>Basidiomycota</taxon>
        <taxon>Agaricomycotina</taxon>
        <taxon>Agaricomycetes</taxon>
        <taxon>Hymenochaetales</taxon>
        <taxon>Schizoporaceae</taxon>
        <taxon>Schizopora</taxon>
    </lineage>
</organism>
<name>A0A0H2RQQ2_9AGAM</name>
<dbReference type="OrthoDB" id="3067340at2759"/>
<proteinExistence type="predicted"/>
<evidence type="ECO:0000313" key="2">
    <source>
        <dbReference type="Proteomes" id="UP000053477"/>
    </source>
</evidence>
<evidence type="ECO:0000313" key="1">
    <source>
        <dbReference type="EMBL" id="KLO07141.1"/>
    </source>
</evidence>
<dbReference type="AlphaFoldDB" id="A0A0H2RQQ2"/>
<dbReference type="EMBL" id="KQ086158">
    <property type="protein sequence ID" value="KLO07141.1"/>
    <property type="molecule type" value="Genomic_DNA"/>
</dbReference>
<accession>A0A0H2RQQ2</accession>
<dbReference type="Proteomes" id="UP000053477">
    <property type="component" value="Unassembled WGS sequence"/>
</dbReference>
<protein>
    <submittedName>
        <fullName evidence="1">Uncharacterized protein</fullName>
    </submittedName>
</protein>
<sequence length="369" mass="41626">MADNVPDDDDGELIGALTQRHDPDIANALGTTLMHRRAVIDEAIQYLSVTELEPIALLSKFHSKIVKAHFSARLSRLLKRRLVRGNFVQFMKRHGVVISGSSVFEFMDPAWTDSWKKLRVESKDLDLYVKKGSLFPVVRYLCTQTGVASTIVFSSHERVSAERWNVLDLNGDYDVNGIKSVVKVKLVRGSKTTFVDVIESSSNSPLFPIFNFDLSICRNALTVDGLAIYHADWTFKNISYVCPMTTRPSADTLEILRLKTELRVEKYAKRGVAIYQDIRASPKLKEHVCTVDALCPQTLRNTGDDGVYFLPFSPMSDEEKKRCKSAKCDPIMWRCGGSSCDGVTECMEACAYRAPNLHDKFDGRERLRI</sequence>
<keyword evidence="2" id="KW-1185">Reference proteome</keyword>